<evidence type="ECO:0000256" key="1">
    <source>
        <dbReference type="SAM" id="MobiDB-lite"/>
    </source>
</evidence>
<evidence type="ECO:0008006" key="5">
    <source>
        <dbReference type="Google" id="ProtNLM"/>
    </source>
</evidence>
<comment type="caution">
    <text evidence="3">The sequence shown here is derived from an EMBL/GenBank/DDBJ whole genome shotgun (WGS) entry which is preliminary data.</text>
</comment>
<proteinExistence type="predicted"/>
<feature type="signal peptide" evidence="2">
    <location>
        <begin position="1"/>
        <end position="19"/>
    </location>
</feature>
<accession>A0A9J6FDJ6</accession>
<evidence type="ECO:0000256" key="2">
    <source>
        <dbReference type="SAM" id="SignalP"/>
    </source>
</evidence>
<protein>
    <recommendedName>
        <fullName evidence="5">Secreted protein</fullName>
    </recommendedName>
</protein>
<feature type="region of interest" description="Disordered" evidence="1">
    <location>
        <begin position="17"/>
        <end position="37"/>
    </location>
</feature>
<dbReference type="EMBL" id="JABSTR010000001">
    <property type="protein sequence ID" value="KAH9360156.1"/>
    <property type="molecule type" value="Genomic_DNA"/>
</dbReference>
<dbReference type="AlphaFoldDB" id="A0A9J6FDJ6"/>
<reference evidence="3 4" key="1">
    <citation type="journal article" date="2020" name="Cell">
        <title>Large-Scale Comparative Analyses of Tick Genomes Elucidate Their Genetic Diversity and Vector Capacities.</title>
        <authorList>
            <consortium name="Tick Genome and Microbiome Consortium (TIGMIC)"/>
            <person name="Jia N."/>
            <person name="Wang J."/>
            <person name="Shi W."/>
            <person name="Du L."/>
            <person name="Sun Y."/>
            <person name="Zhan W."/>
            <person name="Jiang J.F."/>
            <person name="Wang Q."/>
            <person name="Zhang B."/>
            <person name="Ji P."/>
            <person name="Bell-Sakyi L."/>
            <person name="Cui X.M."/>
            <person name="Yuan T.T."/>
            <person name="Jiang B.G."/>
            <person name="Yang W.F."/>
            <person name="Lam T.T."/>
            <person name="Chang Q.C."/>
            <person name="Ding S.J."/>
            <person name="Wang X.J."/>
            <person name="Zhu J.G."/>
            <person name="Ruan X.D."/>
            <person name="Zhao L."/>
            <person name="Wei J.T."/>
            <person name="Ye R.Z."/>
            <person name="Que T.C."/>
            <person name="Du C.H."/>
            <person name="Zhou Y.H."/>
            <person name="Cheng J.X."/>
            <person name="Dai P.F."/>
            <person name="Guo W.B."/>
            <person name="Han X.H."/>
            <person name="Huang E.J."/>
            <person name="Li L.F."/>
            <person name="Wei W."/>
            <person name="Gao Y.C."/>
            <person name="Liu J.Z."/>
            <person name="Shao H.Z."/>
            <person name="Wang X."/>
            <person name="Wang C.C."/>
            <person name="Yang T.C."/>
            <person name="Huo Q.B."/>
            <person name="Li W."/>
            <person name="Chen H.Y."/>
            <person name="Chen S.E."/>
            <person name="Zhou L.G."/>
            <person name="Ni X.B."/>
            <person name="Tian J.H."/>
            <person name="Sheng Y."/>
            <person name="Liu T."/>
            <person name="Pan Y.S."/>
            <person name="Xia L.Y."/>
            <person name="Li J."/>
            <person name="Zhao F."/>
            <person name="Cao W.C."/>
        </authorList>
    </citation>
    <scope>NUCLEOTIDE SEQUENCE [LARGE SCALE GENOMIC DNA]</scope>
    <source>
        <strain evidence="3">HaeL-2018</strain>
    </source>
</reference>
<sequence>MPRVTLTALASLNLSAGAADKNGDRRGDRRRHDQQSLLFDHSCPTTATAACKSHKKVIVTPALYPQLFEFLHVDIQSTGQKSRCVSTDQRPSQCFVLIRQSDSPGRCQF</sequence>
<dbReference type="OrthoDB" id="2306559at2759"/>
<dbReference type="Proteomes" id="UP000821853">
    <property type="component" value="Chromosome 1"/>
</dbReference>
<organism evidence="3 4">
    <name type="scientific">Haemaphysalis longicornis</name>
    <name type="common">Bush tick</name>
    <dbReference type="NCBI Taxonomy" id="44386"/>
    <lineage>
        <taxon>Eukaryota</taxon>
        <taxon>Metazoa</taxon>
        <taxon>Ecdysozoa</taxon>
        <taxon>Arthropoda</taxon>
        <taxon>Chelicerata</taxon>
        <taxon>Arachnida</taxon>
        <taxon>Acari</taxon>
        <taxon>Parasitiformes</taxon>
        <taxon>Ixodida</taxon>
        <taxon>Ixodoidea</taxon>
        <taxon>Ixodidae</taxon>
        <taxon>Haemaphysalinae</taxon>
        <taxon>Haemaphysalis</taxon>
    </lineage>
</organism>
<gene>
    <name evidence="3" type="ORF">HPB48_011463</name>
</gene>
<name>A0A9J6FDJ6_HAELO</name>
<dbReference type="VEuPathDB" id="VectorBase:HLOH_042353"/>
<feature type="compositionally biased region" description="Basic and acidic residues" evidence="1">
    <location>
        <begin position="21"/>
        <end position="34"/>
    </location>
</feature>
<evidence type="ECO:0000313" key="3">
    <source>
        <dbReference type="EMBL" id="KAH9360156.1"/>
    </source>
</evidence>
<evidence type="ECO:0000313" key="4">
    <source>
        <dbReference type="Proteomes" id="UP000821853"/>
    </source>
</evidence>
<keyword evidence="4" id="KW-1185">Reference proteome</keyword>
<feature type="chain" id="PRO_5039895030" description="Secreted protein" evidence="2">
    <location>
        <begin position="20"/>
        <end position="109"/>
    </location>
</feature>
<keyword evidence="2" id="KW-0732">Signal</keyword>